<keyword evidence="4" id="KW-1185">Reference proteome</keyword>
<dbReference type="AlphaFoldDB" id="A0A8J2TWV3"/>
<dbReference type="Proteomes" id="UP000616114">
    <property type="component" value="Unassembled WGS sequence"/>
</dbReference>
<evidence type="ECO:0000313" key="4">
    <source>
        <dbReference type="Proteomes" id="UP000616114"/>
    </source>
</evidence>
<dbReference type="InterPro" id="IPR052366">
    <property type="entry name" value="GTP_Pyrophosphokinase"/>
</dbReference>
<feature type="region of interest" description="Disordered" evidence="1">
    <location>
        <begin position="259"/>
        <end position="279"/>
    </location>
</feature>
<dbReference type="GO" id="GO:0015969">
    <property type="term" value="P:guanosine tetraphosphate metabolic process"/>
    <property type="evidence" value="ECO:0007669"/>
    <property type="project" value="InterPro"/>
</dbReference>
<comment type="caution">
    <text evidence="3">The sequence shown here is derived from an EMBL/GenBank/DDBJ whole genome shotgun (WGS) entry which is preliminary data.</text>
</comment>
<evidence type="ECO:0000256" key="1">
    <source>
        <dbReference type="SAM" id="MobiDB-lite"/>
    </source>
</evidence>
<dbReference type="Gene3D" id="1.10.287.860">
    <property type="entry name" value="Nucleotidyltransferase"/>
    <property type="match status" value="1"/>
</dbReference>
<dbReference type="RefSeq" id="WP_229744952.1">
    <property type="nucleotide sequence ID" value="NZ_BMFY01000004.1"/>
</dbReference>
<dbReference type="InterPro" id="IPR043519">
    <property type="entry name" value="NT_sf"/>
</dbReference>
<feature type="domain" description="RelA/SpoT" evidence="2">
    <location>
        <begin position="107"/>
        <end position="230"/>
    </location>
</feature>
<reference evidence="3" key="1">
    <citation type="journal article" date="2014" name="Int. J. Syst. Evol. Microbiol.">
        <title>Complete genome sequence of Corynebacterium casei LMG S-19264T (=DSM 44701T), isolated from a smear-ripened cheese.</title>
        <authorList>
            <consortium name="US DOE Joint Genome Institute (JGI-PGF)"/>
            <person name="Walter F."/>
            <person name="Albersmeier A."/>
            <person name="Kalinowski J."/>
            <person name="Ruckert C."/>
        </authorList>
    </citation>
    <scope>NUCLEOTIDE SEQUENCE</scope>
    <source>
        <strain evidence="3">CGMCC 1.12785</strain>
    </source>
</reference>
<protein>
    <submittedName>
        <fullName evidence="3">GTP pyrophosphokinase</fullName>
    </submittedName>
</protein>
<dbReference type="SMART" id="SM00954">
    <property type="entry name" value="RelA_SpoT"/>
    <property type="match status" value="1"/>
</dbReference>
<evidence type="ECO:0000313" key="3">
    <source>
        <dbReference type="EMBL" id="GGA09841.1"/>
    </source>
</evidence>
<proteinExistence type="predicted"/>
<evidence type="ECO:0000259" key="2">
    <source>
        <dbReference type="SMART" id="SM00954"/>
    </source>
</evidence>
<organism evidence="3 4">
    <name type="scientific">Sediminivirga luteola</name>
    <dbReference type="NCBI Taxonomy" id="1774748"/>
    <lineage>
        <taxon>Bacteria</taxon>
        <taxon>Bacillati</taxon>
        <taxon>Actinomycetota</taxon>
        <taxon>Actinomycetes</taxon>
        <taxon>Micrococcales</taxon>
        <taxon>Brevibacteriaceae</taxon>
        <taxon>Sediminivirga</taxon>
    </lineage>
</organism>
<gene>
    <name evidence="3" type="ORF">GCM10011333_10720</name>
</gene>
<reference evidence="3" key="2">
    <citation type="submission" date="2020-09" db="EMBL/GenBank/DDBJ databases">
        <authorList>
            <person name="Sun Q."/>
            <person name="Zhou Y."/>
        </authorList>
    </citation>
    <scope>NUCLEOTIDE SEQUENCE</scope>
    <source>
        <strain evidence="3">CGMCC 1.12785</strain>
    </source>
</reference>
<dbReference type="SUPFAM" id="SSF81301">
    <property type="entry name" value="Nucleotidyltransferase"/>
    <property type="match status" value="1"/>
</dbReference>
<dbReference type="PANTHER" id="PTHR47837">
    <property type="entry name" value="GTP PYROPHOSPHOKINASE YJBM"/>
    <property type="match status" value="1"/>
</dbReference>
<dbReference type="Gene3D" id="3.30.460.10">
    <property type="entry name" value="Beta Polymerase, domain 2"/>
    <property type="match status" value="1"/>
</dbReference>
<sequence>MTETIDPPERDLLPELDGVPAAAHVLEGLDHEAVRALLAHISDLDSGPGSSISPSLTSPDAQELFRTLLELRMLGKFGIDEILTKINVLREEFELTREHSPIEHVNSRLKSPRSILEKVVRRGVTPSREDIRQYIHDIAGVRITCAFATDVYQLAEILTGQPDIRVVEVKDYIADPKPNGYQSLHLIVEVPVFLSQRTEHTLVEVQIRTIAMDFWASLEHKIYYKYDREVPQHLLDELRDAARVASELDERMARLRDEVNGLALTEDPRDTDGPAPRGT</sequence>
<accession>A0A8J2TWV3</accession>
<dbReference type="EMBL" id="BMFY01000004">
    <property type="protein sequence ID" value="GGA09841.1"/>
    <property type="molecule type" value="Genomic_DNA"/>
</dbReference>
<dbReference type="PANTHER" id="PTHR47837:SF2">
    <property type="entry name" value="GTP PYROPHOSPHOKINASE YWAC"/>
    <property type="match status" value="1"/>
</dbReference>
<name>A0A8J2TWV3_9MICO</name>
<dbReference type="InterPro" id="IPR007685">
    <property type="entry name" value="RelA_SpoT"/>
</dbReference>
<dbReference type="CDD" id="cd05399">
    <property type="entry name" value="NT_Rel-Spo_like"/>
    <property type="match status" value="1"/>
</dbReference>
<dbReference type="Pfam" id="PF04607">
    <property type="entry name" value="RelA_SpoT"/>
    <property type="match status" value="1"/>
</dbReference>